<name>A0A2V1E147_9PLEO</name>
<dbReference type="AlphaFoldDB" id="A0A2V1E147"/>
<dbReference type="Pfam" id="PF04681">
    <property type="entry name" value="Bys1"/>
    <property type="match status" value="1"/>
</dbReference>
<feature type="chain" id="PRO_5016019953" evidence="1">
    <location>
        <begin position="22"/>
        <end position="169"/>
    </location>
</feature>
<dbReference type="Proteomes" id="UP000244855">
    <property type="component" value="Unassembled WGS sequence"/>
</dbReference>
<dbReference type="InterPro" id="IPR006771">
    <property type="entry name" value="CetA-like"/>
</dbReference>
<keyword evidence="3" id="KW-1185">Reference proteome</keyword>
<dbReference type="PANTHER" id="PTHR36195:SF4">
    <property type="entry name" value="DOMAIN PROTEIN, PUTATIVE (AFU_ORTHOLOGUE AFUA_5G01990)-RELATED"/>
    <property type="match status" value="1"/>
</dbReference>
<dbReference type="EMBL" id="KZ805324">
    <property type="protein sequence ID" value="PVI04141.1"/>
    <property type="molecule type" value="Genomic_DNA"/>
</dbReference>
<evidence type="ECO:0000313" key="3">
    <source>
        <dbReference type="Proteomes" id="UP000244855"/>
    </source>
</evidence>
<dbReference type="OrthoDB" id="3682664at2759"/>
<evidence type="ECO:0000313" key="2">
    <source>
        <dbReference type="EMBL" id="PVI04141.1"/>
    </source>
</evidence>
<protein>
    <submittedName>
        <fullName evidence="2">Uncharacterized protein</fullName>
    </submittedName>
</protein>
<dbReference type="PANTHER" id="PTHR36195">
    <property type="entry name" value="DOMAIN PROTEIN, PUTATIVE (AFU_ORTHOLOGUE AFUA_5G01990)-RELATED-RELATED"/>
    <property type="match status" value="1"/>
</dbReference>
<dbReference type="STRING" id="97972.A0A2V1E147"/>
<gene>
    <name evidence="2" type="ORF">DM02DRAFT_726053</name>
</gene>
<accession>A0A2V1E147</accession>
<keyword evidence="1" id="KW-0732">Signal</keyword>
<evidence type="ECO:0000256" key="1">
    <source>
        <dbReference type="SAM" id="SignalP"/>
    </source>
</evidence>
<proteinExistence type="predicted"/>
<feature type="signal peptide" evidence="1">
    <location>
        <begin position="1"/>
        <end position="21"/>
    </location>
</feature>
<organism evidence="2 3">
    <name type="scientific">Periconia macrospinosa</name>
    <dbReference type="NCBI Taxonomy" id="97972"/>
    <lineage>
        <taxon>Eukaryota</taxon>
        <taxon>Fungi</taxon>
        <taxon>Dikarya</taxon>
        <taxon>Ascomycota</taxon>
        <taxon>Pezizomycotina</taxon>
        <taxon>Dothideomycetes</taxon>
        <taxon>Pleosporomycetidae</taxon>
        <taxon>Pleosporales</taxon>
        <taxon>Massarineae</taxon>
        <taxon>Periconiaceae</taxon>
        <taxon>Periconia</taxon>
    </lineage>
</organism>
<sequence length="169" mass="18374">MQLTSVLTTLTLLTLLSTTLGIPLTPRDVPKVTIKNHCQTTIYLTSIARERHNNATIPASSSYSEALYYDGITGTSLQITTTPSGLDHGGPILNAAYTFNKPANSTYYSLSTVDGRGYAFEGQLVLFYADRDTKGVILWEPGKERSTSTRAFLGGETDLVLDVCAMRTL</sequence>
<reference evidence="2 3" key="1">
    <citation type="journal article" date="2018" name="Sci. Rep.">
        <title>Comparative genomics provides insights into the lifestyle and reveals functional heterogeneity of dark septate endophytic fungi.</title>
        <authorList>
            <person name="Knapp D.G."/>
            <person name="Nemeth J.B."/>
            <person name="Barry K."/>
            <person name="Hainaut M."/>
            <person name="Henrissat B."/>
            <person name="Johnson J."/>
            <person name="Kuo A."/>
            <person name="Lim J.H.P."/>
            <person name="Lipzen A."/>
            <person name="Nolan M."/>
            <person name="Ohm R.A."/>
            <person name="Tamas L."/>
            <person name="Grigoriev I.V."/>
            <person name="Spatafora J.W."/>
            <person name="Nagy L.G."/>
            <person name="Kovacs G.M."/>
        </authorList>
    </citation>
    <scope>NUCLEOTIDE SEQUENCE [LARGE SCALE GENOMIC DNA]</scope>
    <source>
        <strain evidence="2 3">DSE2036</strain>
    </source>
</reference>